<proteinExistence type="predicted"/>
<evidence type="ECO:0000313" key="1">
    <source>
        <dbReference type="EMBL" id="CAA6827328.1"/>
    </source>
</evidence>
<name>A0A6S6UG77_9BACT</name>
<accession>A0A6S6UG77</accession>
<reference evidence="1" key="1">
    <citation type="submission" date="2020-01" db="EMBL/GenBank/DDBJ databases">
        <authorList>
            <person name="Meier V. D."/>
            <person name="Meier V D."/>
        </authorList>
    </citation>
    <scope>NUCLEOTIDE SEQUENCE</scope>
    <source>
        <strain evidence="1">HLG_WM_MAG_03</strain>
    </source>
</reference>
<protein>
    <submittedName>
        <fullName evidence="1">CRISPR-associated endonuclease Cas9</fullName>
    </submittedName>
</protein>
<sequence>MIEIKQKNKEAFQGYLKFVESDGRFNIQYHIESQYNKKTGRFSTGSLEYIKKYQVDVLGAIREIKKETRVSTKKVLREQKKLAIKNK</sequence>
<gene>
    <name evidence="1" type="ORF">HELGO_WM66631</name>
</gene>
<keyword evidence="1" id="KW-0540">Nuclease</keyword>
<dbReference type="AlphaFoldDB" id="A0A6S6UG77"/>
<organism evidence="1">
    <name type="scientific">uncultured Sulfurovum sp</name>
    <dbReference type="NCBI Taxonomy" id="269237"/>
    <lineage>
        <taxon>Bacteria</taxon>
        <taxon>Pseudomonadati</taxon>
        <taxon>Campylobacterota</taxon>
        <taxon>Epsilonproteobacteria</taxon>
        <taxon>Campylobacterales</taxon>
        <taxon>Sulfurovaceae</taxon>
        <taxon>Sulfurovum</taxon>
        <taxon>environmental samples</taxon>
    </lineage>
</organism>
<dbReference type="EMBL" id="CACVAR010000419">
    <property type="protein sequence ID" value="CAA6827328.1"/>
    <property type="molecule type" value="Genomic_DNA"/>
</dbReference>
<keyword evidence="1" id="KW-0255">Endonuclease</keyword>
<keyword evidence="1" id="KW-0378">Hydrolase</keyword>
<dbReference type="GO" id="GO:0004519">
    <property type="term" value="F:endonuclease activity"/>
    <property type="evidence" value="ECO:0007669"/>
    <property type="project" value="UniProtKB-KW"/>
</dbReference>